<sequence>MLQHFWKVLSRNLIRNPVYSTINIMGFTIGITCSLLIYLLVLDELTFEEFHPDADRISRVLTLKMKGNEIVKTPITVMPLANAIKNDFPQIENATFINYHSSIPLEWNGGKIEALPAYIDESFFDVFSGFEFIEGNKETALINPGSVIISGKLASKLFGNEPALGNTLVSNAYGKQIFIIGGVVQIPLKSHINFDLLQLAGNKDFIGTYLNDWGSNNPVCTYI</sequence>
<accession>A0A0F8XIV5</accession>
<reference evidence="3" key="1">
    <citation type="journal article" date="2015" name="Nature">
        <title>Complex archaea that bridge the gap between prokaryotes and eukaryotes.</title>
        <authorList>
            <person name="Spang A."/>
            <person name="Saw J.H."/>
            <person name="Jorgensen S.L."/>
            <person name="Zaremba-Niedzwiedzka K."/>
            <person name="Martijn J."/>
            <person name="Lind A.E."/>
            <person name="van Eijk R."/>
            <person name="Schleper C."/>
            <person name="Guy L."/>
            <person name="Ettema T.J."/>
        </authorList>
    </citation>
    <scope>NUCLEOTIDE SEQUENCE</scope>
</reference>
<comment type="caution">
    <text evidence="3">The sequence shown here is derived from an EMBL/GenBank/DDBJ whole genome shotgun (WGS) entry which is preliminary data.</text>
</comment>
<feature type="transmembrane region" description="Helical" evidence="1">
    <location>
        <begin position="21"/>
        <end position="41"/>
    </location>
</feature>
<proteinExistence type="predicted"/>
<organism evidence="3">
    <name type="scientific">marine sediment metagenome</name>
    <dbReference type="NCBI Taxonomy" id="412755"/>
    <lineage>
        <taxon>unclassified sequences</taxon>
        <taxon>metagenomes</taxon>
        <taxon>ecological metagenomes</taxon>
    </lineage>
</organism>
<keyword evidence="1" id="KW-0472">Membrane</keyword>
<dbReference type="EMBL" id="LAZR01058944">
    <property type="protein sequence ID" value="KKK68843.1"/>
    <property type="molecule type" value="Genomic_DNA"/>
</dbReference>
<keyword evidence="1" id="KW-0812">Transmembrane</keyword>
<evidence type="ECO:0000313" key="3">
    <source>
        <dbReference type="EMBL" id="KKK68843.1"/>
    </source>
</evidence>
<name>A0A0F8XIV5_9ZZZZ</name>
<dbReference type="AlphaFoldDB" id="A0A0F8XIV5"/>
<evidence type="ECO:0000259" key="2">
    <source>
        <dbReference type="Pfam" id="PF12704"/>
    </source>
</evidence>
<protein>
    <recommendedName>
        <fullName evidence="2">MacB-like periplasmic core domain-containing protein</fullName>
    </recommendedName>
</protein>
<feature type="domain" description="MacB-like periplasmic core" evidence="2">
    <location>
        <begin position="20"/>
        <end position="187"/>
    </location>
</feature>
<evidence type="ECO:0000256" key="1">
    <source>
        <dbReference type="SAM" id="Phobius"/>
    </source>
</evidence>
<gene>
    <name evidence="3" type="ORF">LCGC14_2939980</name>
</gene>
<dbReference type="Pfam" id="PF12704">
    <property type="entry name" value="MacB_PCD"/>
    <property type="match status" value="1"/>
</dbReference>
<feature type="non-terminal residue" evidence="3">
    <location>
        <position position="223"/>
    </location>
</feature>
<keyword evidence="1" id="KW-1133">Transmembrane helix</keyword>
<dbReference type="InterPro" id="IPR025857">
    <property type="entry name" value="MacB_PCD"/>
</dbReference>